<dbReference type="EMBL" id="CP003563">
    <property type="protein sequence ID" value="AFL49024.1"/>
    <property type="molecule type" value="Genomic_DNA"/>
</dbReference>
<protein>
    <submittedName>
        <fullName evidence="1">Uncharacterized protein</fullName>
    </submittedName>
</protein>
<name>I3WZG8_SINF2</name>
<dbReference type="KEGG" id="sfd:USDA257_c04270"/>
<proteinExistence type="predicted"/>
<accession>I3WZG8</accession>
<dbReference type="PATRIC" id="fig|1185652.3.peg.441"/>
<dbReference type="AlphaFoldDB" id="I3WZG8"/>
<reference evidence="1 2" key="1">
    <citation type="journal article" date="2012" name="J. Bacteriol.">
        <title>Complete genome sequence of the broad-host-range strain Sinorhizobium fredii USDA257.</title>
        <authorList>
            <person name="Schuldes J."/>
            <person name="Rodriguez Orbegoso M."/>
            <person name="Schmeisser C."/>
            <person name="Krishnan H.B."/>
            <person name="Daniel R."/>
            <person name="Streit W.R."/>
        </authorList>
    </citation>
    <scope>NUCLEOTIDE SEQUENCE [LARGE SCALE GENOMIC DNA]</scope>
    <source>
        <strain evidence="1 2">USDA 257</strain>
    </source>
</reference>
<dbReference type="RefSeq" id="WP_014761218.1">
    <property type="nucleotide sequence ID" value="NC_018000.1"/>
</dbReference>
<evidence type="ECO:0000313" key="2">
    <source>
        <dbReference type="Proteomes" id="UP000006180"/>
    </source>
</evidence>
<organism evidence="1 2">
    <name type="scientific">Sinorhizobium fredii (strain USDA 257)</name>
    <dbReference type="NCBI Taxonomy" id="1185652"/>
    <lineage>
        <taxon>Bacteria</taxon>
        <taxon>Pseudomonadati</taxon>
        <taxon>Pseudomonadota</taxon>
        <taxon>Alphaproteobacteria</taxon>
        <taxon>Hyphomicrobiales</taxon>
        <taxon>Rhizobiaceae</taxon>
        <taxon>Sinorhizobium/Ensifer group</taxon>
        <taxon>Sinorhizobium</taxon>
    </lineage>
</organism>
<evidence type="ECO:0000313" key="1">
    <source>
        <dbReference type="EMBL" id="AFL49024.1"/>
    </source>
</evidence>
<dbReference type="eggNOG" id="ENOG50300B2">
    <property type="taxonomic scope" value="Bacteria"/>
</dbReference>
<sequence>MIPIRLNWQLLTDGFEPVEFKNSNGSKVTIAEPGSARTDPILYEAIHLEDPVVLHFINCETDMEFIAFLARFGTLEETEISKSDEIEGDIEYTLGSFQKPRSSGYRRPAGIGSNSVPVILTVLRDRALSLKALINATRVARHIDAKTKVRDLNELMDSAEVIVHPCFVHSEGTMRFVLKADTLWDFMVMEVAAIYEAGAVATSCEHCRTIFLTGPLTGRRSHAKYCSDRCRVAAMRARNSAKEG</sequence>
<dbReference type="Proteomes" id="UP000006180">
    <property type="component" value="Chromosome"/>
</dbReference>
<gene>
    <name evidence="1" type="ORF">USDA257_c04270</name>
</gene>
<dbReference type="HOGENOM" id="CLU_1137433_0_0_5"/>
<dbReference type="STRING" id="1185652.USDA257_c04270"/>